<reference evidence="2" key="1">
    <citation type="journal article" date="2014" name="Int. J. Syst. Evol. Microbiol.">
        <title>Complete genome sequence of Corynebacterium casei LMG S-19264T (=DSM 44701T), isolated from a smear-ripened cheese.</title>
        <authorList>
            <consortium name="US DOE Joint Genome Institute (JGI-PGF)"/>
            <person name="Walter F."/>
            <person name="Albersmeier A."/>
            <person name="Kalinowski J."/>
            <person name="Ruckert C."/>
        </authorList>
    </citation>
    <scope>NUCLEOTIDE SEQUENCE</scope>
    <source>
        <strain evidence="2">CGMCC 1.15179</strain>
    </source>
</reference>
<sequence>MKRTNLIKKFDRQAPIYEKMRRKKRLSQWRSRLIGAARGKVLELAIGAGTNFPFYPSGVEVTAVDFSPEMIKRAKTAAQEYSLDVEFLRADVEELSFPPDSFDTVISTCSLCGYDDPVSVLNHMNRWCKKDGRILLMEHGISSNAALAAMQKMLDPVAYKVVGCHQKRDMMKMIEESGVIVDKAEHYMAGVVHLVWAQPSKDSERLTS</sequence>
<dbReference type="PANTHER" id="PTHR45036">
    <property type="entry name" value="METHYLTRANSFERASE LIKE 7B"/>
    <property type="match status" value="1"/>
</dbReference>
<dbReference type="GO" id="GO:0008757">
    <property type="term" value="F:S-adenosylmethionine-dependent methyltransferase activity"/>
    <property type="evidence" value="ECO:0007669"/>
    <property type="project" value="InterPro"/>
</dbReference>
<accession>A0A8J2VIN3</accession>
<dbReference type="SUPFAM" id="SSF53335">
    <property type="entry name" value="S-adenosyl-L-methionine-dependent methyltransferases"/>
    <property type="match status" value="1"/>
</dbReference>
<dbReference type="GO" id="GO:0032259">
    <property type="term" value="P:methylation"/>
    <property type="evidence" value="ECO:0007669"/>
    <property type="project" value="UniProtKB-KW"/>
</dbReference>
<evidence type="ECO:0000259" key="1">
    <source>
        <dbReference type="Pfam" id="PF08241"/>
    </source>
</evidence>
<reference evidence="2" key="2">
    <citation type="submission" date="2020-09" db="EMBL/GenBank/DDBJ databases">
        <authorList>
            <person name="Sun Q."/>
            <person name="Zhou Y."/>
        </authorList>
    </citation>
    <scope>NUCLEOTIDE SEQUENCE</scope>
    <source>
        <strain evidence="2">CGMCC 1.15179</strain>
    </source>
</reference>
<dbReference type="Proteomes" id="UP000625210">
    <property type="component" value="Unassembled WGS sequence"/>
</dbReference>
<name>A0A8J2VIN3_9BACL</name>
<gene>
    <name evidence="2" type="ORF">GCM10011571_27040</name>
</gene>
<dbReference type="InterPro" id="IPR052356">
    <property type="entry name" value="Thiol_S-MT"/>
</dbReference>
<dbReference type="AlphaFoldDB" id="A0A8J2VIN3"/>
<evidence type="ECO:0000313" key="2">
    <source>
        <dbReference type="EMBL" id="GGE23526.1"/>
    </source>
</evidence>
<evidence type="ECO:0000313" key="3">
    <source>
        <dbReference type="Proteomes" id="UP000625210"/>
    </source>
</evidence>
<dbReference type="InterPro" id="IPR013216">
    <property type="entry name" value="Methyltransf_11"/>
</dbReference>
<protein>
    <submittedName>
        <fullName evidence="2">Methyltransferase type 11</fullName>
    </submittedName>
</protein>
<dbReference type="EMBL" id="BMHQ01000010">
    <property type="protein sequence ID" value="GGE23526.1"/>
    <property type="molecule type" value="Genomic_DNA"/>
</dbReference>
<dbReference type="PANTHER" id="PTHR45036:SF1">
    <property type="entry name" value="METHYLTRANSFERASE LIKE 7A"/>
    <property type="match status" value="1"/>
</dbReference>
<dbReference type="InterPro" id="IPR029063">
    <property type="entry name" value="SAM-dependent_MTases_sf"/>
</dbReference>
<proteinExistence type="predicted"/>
<feature type="domain" description="Methyltransferase type 11" evidence="1">
    <location>
        <begin position="42"/>
        <end position="135"/>
    </location>
</feature>
<dbReference type="Pfam" id="PF08241">
    <property type="entry name" value="Methyltransf_11"/>
    <property type="match status" value="1"/>
</dbReference>
<dbReference type="RefSeq" id="WP_188648427.1">
    <property type="nucleotide sequence ID" value="NZ_BMHQ01000010.1"/>
</dbReference>
<keyword evidence="3" id="KW-1185">Reference proteome</keyword>
<keyword evidence="2" id="KW-0489">Methyltransferase</keyword>
<dbReference type="Gene3D" id="3.40.50.150">
    <property type="entry name" value="Vaccinia Virus protein VP39"/>
    <property type="match status" value="1"/>
</dbReference>
<organism evidence="2 3">
    <name type="scientific">Marinithermofilum abyssi</name>
    <dbReference type="NCBI Taxonomy" id="1571185"/>
    <lineage>
        <taxon>Bacteria</taxon>
        <taxon>Bacillati</taxon>
        <taxon>Bacillota</taxon>
        <taxon>Bacilli</taxon>
        <taxon>Bacillales</taxon>
        <taxon>Thermoactinomycetaceae</taxon>
        <taxon>Marinithermofilum</taxon>
    </lineage>
</organism>
<keyword evidence="2" id="KW-0808">Transferase</keyword>
<dbReference type="CDD" id="cd02440">
    <property type="entry name" value="AdoMet_MTases"/>
    <property type="match status" value="1"/>
</dbReference>
<comment type="caution">
    <text evidence="2">The sequence shown here is derived from an EMBL/GenBank/DDBJ whole genome shotgun (WGS) entry which is preliminary data.</text>
</comment>